<sequence length="1196" mass="129220">MNTVKLLTVSISAIATLLVSAATSFADDTELYVIDSTVRVGKRPQILFIFDNSGSMSTEDENAISTYCSAEEKAAEVCNYPEGFETYLNSYSGYINEKGIYWNAGGIDNTSLAPTPDDPNDARRFYLNNNNCNTAKKTLEEKGRYTGYFREFNKNRWEPLANNNGFNDNDIVDCFEDIINKDPKNPGSDRQGKTATPFADGYPVNTAKMYTTGASDTDAKFSLDNTEFGKEPPVTLYTAHYLVWYKWVTTTEAGQSSGGTGTRLDVAKAALTSALDTLAIPIDAALAVFNLNYPAENDADGGRIIYDMHEMTSTNKTALTSLINGMPAQTNTPLCETLYEAYKYFSGGSVEFGNDDVNPSGTGNGHVEGYVANSPPNVFGDGPYISPFKTCEDTAYIIYITDGAPTLDKAADGQISELISGAKVDADYSPVTFINDDEVEEESYMPALAAYMFNNDVVVGPTDSEGNDNKQNVRLYTIGFSDGADRAAKILNEAALRGGNETVDTNGISTGYYRAHTGLDLVDAIDNTLKSILSVDLSFTSPSIASNNFDKTQTYNSAYFAMFLPGSGPRWSGNLKKLKVNSKGELVGPDGELGVVDSDGNIATTTCTFWNSCPQNNTDGNKVKSGGVLPALRDALTDRVIFTNSGDSLIPLSDVSDSDLAVALGGGIDSTGVTPYRNWIYGVDVDDEDRDGNISDAREDIMGDPLHSKPLAINFGPSTTNLDVRIILGTNQGLVHMFKDSDSGSKDFSVGSVSESWAFIPSELVSNVPTLRTDDSTGQHSVYGMDLSPISYVETSTSGAVTKAWVYLGMRRGGSSYYALDISSPDAPKFGWTITPSTTGYEDLGQTWSEPVVTKIPGYEGTVLIFGGGYPSATANGQAIYIADAFTGNLVRSFTTSGLDSVPNRVAILDSNNDGITDRVYASDISGNIWRMDLAGTDNTKWTIFKFASVGGTDANARMFFAEPTVAQTQFSNISSETVDGVTTNSYQTIPYDAVTIGTGNRTHPLDVTTNDMFYVFQDRNVVSKNFDGTVNSIPSALTIDNLYNVSSAAPSSENEYILFGEKRGWYFDYSVAGEKTLSASLIFNGQVHFTSFIPPVNATPDYDAGVCGYSAGEGRLYVFDLHRGTRSYSQIYYELGQRVPDTPQIVIPEPDEGEEAQAYLIGVGKGERENGQYTGTISLGGGLTTNRIYYHVNEN</sequence>
<accession>A0ABX7QV03</accession>
<evidence type="ECO:0000256" key="2">
    <source>
        <dbReference type="ARBA" id="ARBA00022837"/>
    </source>
</evidence>
<dbReference type="EMBL" id="CP071503">
    <property type="protein sequence ID" value="QSX34740.1"/>
    <property type="molecule type" value="Genomic_DNA"/>
</dbReference>
<dbReference type="SUPFAM" id="SSF53300">
    <property type="entry name" value="vWA-like"/>
    <property type="match status" value="1"/>
</dbReference>
<feature type="domain" description="PilY1 beta-propeller" evidence="4">
    <location>
        <begin position="723"/>
        <end position="952"/>
    </location>
</feature>
<evidence type="ECO:0000313" key="5">
    <source>
        <dbReference type="EMBL" id="QSX34740.1"/>
    </source>
</evidence>
<keyword evidence="2" id="KW-0106">Calcium</keyword>
<keyword evidence="6" id="KW-1185">Reference proteome</keyword>
<dbReference type="Gene3D" id="3.40.50.410">
    <property type="entry name" value="von Willebrand factor, type A domain"/>
    <property type="match status" value="1"/>
</dbReference>
<gene>
    <name evidence="5" type="ORF">JYB87_05750</name>
</gene>
<evidence type="ECO:0000313" key="6">
    <source>
        <dbReference type="Proteomes" id="UP000662770"/>
    </source>
</evidence>
<proteinExistence type="predicted"/>
<keyword evidence="1" id="KW-0479">Metal-binding</keyword>
<dbReference type="RefSeq" id="WP_207355938.1">
    <property type="nucleotide sequence ID" value="NZ_CP071503.1"/>
</dbReference>
<evidence type="ECO:0000256" key="1">
    <source>
        <dbReference type="ARBA" id="ARBA00022723"/>
    </source>
</evidence>
<dbReference type="Pfam" id="PF05567">
    <property type="entry name" value="T4P_PilY1"/>
    <property type="match status" value="1"/>
</dbReference>
<protein>
    <submittedName>
        <fullName evidence="5">Type IV pilin biogenesis protein</fullName>
    </submittedName>
</protein>
<organism evidence="5 6">
    <name type="scientific">Shewanella avicenniae</name>
    <dbReference type="NCBI Taxonomy" id="2814294"/>
    <lineage>
        <taxon>Bacteria</taxon>
        <taxon>Pseudomonadati</taxon>
        <taxon>Pseudomonadota</taxon>
        <taxon>Gammaproteobacteria</taxon>
        <taxon>Alteromonadales</taxon>
        <taxon>Shewanellaceae</taxon>
        <taxon>Shewanella</taxon>
    </lineage>
</organism>
<feature type="signal peptide" evidence="3">
    <location>
        <begin position="1"/>
        <end position="26"/>
    </location>
</feature>
<feature type="chain" id="PRO_5047388201" evidence="3">
    <location>
        <begin position="27"/>
        <end position="1196"/>
    </location>
</feature>
<evidence type="ECO:0000259" key="4">
    <source>
        <dbReference type="Pfam" id="PF05567"/>
    </source>
</evidence>
<name>A0ABX7QV03_9GAMM</name>
<dbReference type="Proteomes" id="UP000662770">
    <property type="component" value="Chromosome"/>
</dbReference>
<dbReference type="InterPro" id="IPR036465">
    <property type="entry name" value="vWFA_dom_sf"/>
</dbReference>
<keyword evidence="3" id="KW-0732">Signal</keyword>
<dbReference type="InterPro" id="IPR008707">
    <property type="entry name" value="B-propeller_PilY1"/>
</dbReference>
<evidence type="ECO:0000256" key="3">
    <source>
        <dbReference type="SAM" id="SignalP"/>
    </source>
</evidence>
<reference evidence="5 6" key="1">
    <citation type="submission" date="2021-03" db="EMBL/GenBank/DDBJ databases">
        <title>Novel species identification of genus Shewanella.</title>
        <authorList>
            <person name="Liu G."/>
            <person name="Zhang Q."/>
        </authorList>
    </citation>
    <scope>NUCLEOTIDE SEQUENCE [LARGE SCALE GENOMIC DNA]</scope>
    <source>
        <strain evidence="5 6">FJAT-51800</strain>
    </source>
</reference>